<evidence type="ECO:0000256" key="7">
    <source>
        <dbReference type="ARBA" id="ARBA00023102"/>
    </source>
</evidence>
<dbReference type="CDD" id="cd04732">
    <property type="entry name" value="HisA"/>
    <property type="match status" value="1"/>
</dbReference>
<evidence type="ECO:0000256" key="10">
    <source>
        <dbReference type="RuleBase" id="RU003657"/>
    </source>
</evidence>
<keyword evidence="12" id="KW-1185">Reference proteome</keyword>
<dbReference type="FunFam" id="3.20.20.70:FF:000009">
    <property type="entry name" value="1-(5-phosphoribosyl)-5-[(5-phosphoribosylamino)methylideneamino] imidazole-4-carboxamide isomerase"/>
    <property type="match status" value="1"/>
</dbReference>
<organism evidence="11 12">
    <name type="scientific">Sphingomicrobium sediminis</name>
    <dbReference type="NCBI Taxonomy" id="2950949"/>
    <lineage>
        <taxon>Bacteria</taxon>
        <taxon>Pseudomonadati</taxon>
        <taxon>Pseudomonadota</taxon>
        <taxon>Alphaproteobacteria</taxon>
        <taxon>Sphingomonadales</taxon>
        <taxon>Sphingomonadaceae</taxon>
        <taxon>Sphingomicrobium</taxon>
    </lineage>
</organism>
<dbReference type="InterPro" id="IPR006062">
    <property type="entry name" value="His_biosynth"/>
</dbReference>
<keyword evidence="7 9" id="KW-0368">Histidine biosynthesis</keyword>
<dbReference type="GO" id="GO:0000162">
    <property type="term" value="P:L-tryptophan biosynthetic process"/>
    <property type="evidence" value="ECO:0007669"/>
    <property type="project" value="TreeGrafter"/>
</dbReference>
<evidence type="ECO:0000313" key="12">
    <source>
        <dbReference type="Proteomes" id="UP001155128"/>
    </source>
</evidence>
<comment type="similarity">
    <text evidence="4 9 10">Belongs to the HisA/HisF family.</text>
</comment>
<proteinExistence type="inferred from homology"/>
<dbReference type="GO" id="GO:0000105">
    <property type="term" value="P:L-histidine biosynthetic process"/>
    <property type="evidence" value="ECO:0007669"/>
    <property type="project" value="UniProtKB-UniRule"/>
</dbReference>
<dbReference type="PANTHER" id="PTHR43090">
    <property type="entry name" value="1-(5-PHOSPHORIBOSYL)-5-[(5-PHOSPHORIBOSYLAMINO)METHYLIDENEAMINO] IMIDAZOLE-4-CARBOXAMIDE ISOMERASE"/>
    <property type="match status" value="1"/>
</dbReference>
<evidence type="ECO:0000256" key="8">
    <source>
        <dbReference type="ARBA" id="ARBA00023235"/>
    </source>
</evidence>
<comment type="catalytic activity">
    <reaction evidence="1 9">
        <text>1-(5-phospho-beta-D-ribosyl)-5-[(5-phospho-beta-D-ribosylamino)methylideneamino]imidazole-4-carboxamide = 5-[(5-phospho-1-deoxy-D-ribulos-1-ylimino)methylamino]-1-(5-phospho-beta-D-ribosyl)imidazole-4-carboxamide</text>
        <dbReference type="Rhea" id="RHEA:15469"/>
        <dbReference type="ChEBI" id="CHEBI:58435"/>
        <dbReference type="ChEBI" id="CHEBI:58525"/>
        <dbReference type="EC" id="5.3.1.16"/>
    </reaction>
</comment>
<dbReference type="PANTHER" id="PTHR43090:SF2">
    <property type="entry name" value="1-(5-PHOSPHORIBOSYL)-5-[(5-PHOSPHORIBOSYLAMINO)METHYLIDENEAMINO] IMIDAZOLE-4-CARBOXAMIDE ISOMERASE"/>
    <property type="match status" value="1"/>
</dbReference>
<dbReference type="Proteomes" id="UP001155128">
    <property type="component" value="Unassembled WGS sequence"/>
</dbReference>
<evidence type="ECO:0000256" key="1">
    <source>
        <dbReference type="ARBA" id="ARBA00000901"/>
    </source>
</evidence>
<reference evidence="11" key="1">
    <citation type="submission" date="2022-06" db="EMBL/GenBank/DDBJ databases">
        <title>Sphingomicrobium sedimins sp. nov., a marine bacterium isolated from tidal flat.</title>
        <authorList>
            <person name="Kim C.-H."/>
            <person name="Yoo Y."/>
            <person name="Kim J.-J."/>
        </authorList>
    </citation>
    <scope>NUCLEOTIDE SEQUENCE</scope>
    <source>
        <strain evidence="11">GRR-S6-50</strain>
    </source>
</reference>
<evidence type="ECO:0000256" key="5">
    <source>
        <dbReference type="ARBA" id="ARBA00022490"/>
    </source>
</evidence>
<gene>
    <name evidence="9" type="primary">hisA</name>
    <name evidence="11" type="ORF">NDO55_09450</name>
</gene>
<dbReference type="EMBL" id="JAMSHT010000001">
    <property type="protein sequence ID" value="MCM8558046.1"/>
    <property type="molecule type" value="Genomic_DNA"/>
</dbReference>
<feature type="active site" description="Proton acceptor" evidence="9">
    <location>
        <position position="8"/>
    </location>
</feature>
<name>A0A9X2EJP0_9SPHN</name>
<evidence type="ECO:0000256" key="2">
    <source>
        <dbReference type="ARBA" id="ARBA00004496"/>
    </source>
</evidence>
<evidence type="ECO:0000256" key="4">
    <source>
        <dbReference type="ARBA" id="ARBA00009667"/>
    </source>
</evidence>
<feature type="active site" description="Proton donor" evidence="9">
    <location>
        <position position="128"/>
    </location>
</feature>
<dbReference type="EC" id="5.3.1.16" evidence="9"/>
<keyword evidence="8 9" id="KW-0413">Isomerase</keyword>
<sequence length="240" mass="25532">MMLLPALDLMDNRPVRLSQGDFDRRTDYGETPAEALAAFRDAGAAMAHVVDLDGTRARSPVQHDFIMGLADILPLQVAGGIRGTAHAKPLFEAGVARVVIGSLALNEPEAFANMLDHFGPEHITLALDINLNDGVPMVAKHGWTEDSGETLDDVLGRFPSVKHLLVTDIAKDGMMQGPNVDLYRTLATRYPDIEVQASGGVSSLDDLVALREAGAAAAVTGKAIWEGKFTVSEGLAHARG</sequence>
<dbReference type="GO" id="GO:0005737">
    <property type="term" value="C:cytoplasm"/>
    <property type="evidence" value="ECO:0007669"/>
    <property type="project" value="UniProtKB-SubCell"/>
</dbReference>
<dbReference type="Pfam" id="PF00977">
    <property type="entry name" value="His_biosynth"/>
    <property type="match status" value="1"/>
</dbReference>
<evidence type="ECO:0000256" key="6">
    <source>
        <dbReference type="ARBA" id="ARBA00022605"/>
    </source>
</evidence>
<dbReference type="GO" id="GO:0003949">
    <property type="term" value="F:1-(5-phosphoribosyl)-5-[(5-phosphoribosylamino)methylideneamino]imidazole-4-carboxamide isomerase activity"/>
    <property type="evidence" value="ECO:0007669"/>
    <property type="project" value="UniProtKB-UniRule"/>
</dbReference>
<dbReference type="InterPro" id="IPR023016">
    <property type="entry name" value="HisA/PriA"/>
</dbReference>
<dbReference type="AlphaFoldDB" id="A0A9X2EJP0"/>
<dbReference type="SUPFAM" id="SSF51366">
    <property type="entry name" value="Ribulose-phoshate binding barrel"/>
    <property type="match status" value="1"/>
</dbReference>
<comment type="pathway">
    <text evidence="3 9">Amino-acid biosynthesis; L-histidine biosynthesis; L-histidine from 5-phospho-alpha-D-ribose 1-diphosphate: step 4/9.</text>
</comment>
<dbReference type="InterPro" id="IPR044524">
    <property type="entry name" value="Isoase_HisA-like"/>
</dbReference>
<dbReference type="HAMAP" id="MF_01014">
    <property type="entry name" value="HisA"/>
    <property type="match status" value="1"/>
</dbReference>
<dbReference type="RefSeq" id="WP_252114646.1">
    <property type="nucleotide sequence ID" value="NZ_JAMSHT010000001.1"/>
</dbReference>
<keyword evidence="6 9" id="KW-0028">Amino-acid biosynthesis</keyword>
<keyword evidence="5 9" id="KW-0963">Cytoplasm</keyword>
<evidence type="ECO:0000313" key="11">
    <source>
        <dbReference type="EMBL" id="MCM8558046.1"/>
    </source>
</evidence>
<comment type="caution">
    <text evidence="11">The sequence shown here is derived from an EMBL/GenBank/DDBJ whole genome shotgun (WGS) entry which is preliminary data.</text>
</comment>
<dbReference type="Gene3D" id="3.20.20.70">
    <property type="entry name" value="Aldolase class I"/>
    <property type="match status" value="1"/>
</dbReference>
<evidence type="ECO:0000256" key="9">
    <source>
        <dbReference type="HAMAP-Rule" id="MF_01014"/>
    </source>
</evidence>
<comment type="subcellular location">
    <subcellularLocation>
        <location evidence="2 9">Cytoplasm</location>
    </subcellularLocation>
</comment>
<protein>
    <recommendedName>
        <fullName evidence="9">1-(5-phosphoribosyl)-5-[(5-phosphoribosylamino)methylideneamino] imidazole-4-carboxamide isomerase</fullName>
        <ecNumber evidence="9">5.3.1.16</ecNumber>
    </recommendedName>
    <alternativeName>
        <fullName evidence="9">Phosphoribosylformimino-5-aminoimidazole carboxamide ribotide isomerase</fullName>
    </alternativeName>
</protein>
<evidence type="ECO:0000256" key="3">
    <source>
        <dbReference type="ARBA" id="ARBA00005133"/>
    </source>
</evidence>
<dbReference type="InterPro" id="IPR011060">
    <property type="entry name" value="RibuloseP-bd_barrel"/>
</dbReference>
<dbReference type="InterPro" id="IPR013785">
    <property type="entry name" value="Aldolase_TIM"/>
</dbReference>
<accession>A0A9X2EJP0</accession>